<evidence type="ECO:0000256" key="6">
    <source>
        <dbReference type="SAM" id="Phobius"/>
    </source>
</evidence>
<evidence type="ECO:0000256" key="5">
    <source>
        <dbReference type="SAM" id="MobiDB-lite"/>
    </source>
</evidence>
<proteinExistence type="predicted"/>
<keyword evidence="4" id="KW-0572">Peptidoglycan-anchor</keyword>
<dbReference type="EMBL" id="QLYR01000001">
    <property type="protein sequence ID" value="RAQ30071.1"/>
    <property type="molecule type" value="Genomic_DNA"/>
</dbReference>
<keyword evidence="6" id="KW-1133">Transmembrane helix</keyword>
<dbReference type="AlphaFoldDB" id="A0A328UG88"/>
<keyword evidence="2" id="KW-0964">Secreted</keyword>
<feature type="transmembrane region" description="Helical" evidence="6">
    <location>
        <begin position="257"/>
        <end position="275"/>
    </location>
</feature>
<evidence type="ECO:0000256" key="3">
    <source>
        <dbReference type="ARBA" id="ARBA00022729"/>
    </source>
</evidence>
<protein>
    <recommendedName>
        <fullName evidence="7">Gram-positive cocci surface proteins LPxTG domain-containing protein</fullName>
    </recommendedName>
</protein>
<dbReference type="Pfam" id="PF00746">
    <property type="entry name" value="Gram_pos_anchor"/>
    <property type="match status" value="1"/>
</dbReference>
<evidence type="ECO:0000256" key="4">
    <source>
        <dbReference type="ARBA" id="ARBA00023088"/>
    </source>
</evidence>
<name>A0A328UG88_9FIRM</name>
<gene>
    <name evidence="8" type="ORF">DPQ25_00750</name>
</gene>
<evidence type="ECO:0000313" key="9">
    <source>
        <dbReference type="Proteomes" id="UP000249377"/>
    </source>
</evidence>
<feature type="domain" description="Gram-positive cocci surface proteins LPxTG" evidence="7">
    <location>
        <begin position="249"/>
        <end position="281"/>
    </location>
</feature>
<reference evidence="8 9" key="1">
    <citation type="submission" date="2018-06" db="EMBL/GenBank/DDBJ databases">
        <title>Noncontiguous genome sequence of Ruminococcaceae bacterium ASD2818.</title>
        <authorList>
            <person name="Chaplin A.V."/>
            <person name="Sokolova S.R."/>
            <person name="Kochetkova T.O."/>
            <person name="Goltsov A.Y."/>
            <person name="Trofimov D.Y."/>
            <person name="Efimov B.A."/>
        </authorList>
    </citation>
    <scope>NUCLEOTIDE SEQUENCE [LARGE SCALE GENOMIC DNA]</scope>
    <source>
        <strain evidence="8 9">ASD2818</strain>
    </source>
</reference>
<evidence type="ECO:0000256" key="1">
    <source>
        <dbReference type="ARBA" id="ARBA00022512"/>
    </source>
</evidence>
<keyword evidence="3" id="KW-0732">Signal</keyword>
<feature type="region of interest" description="Disordered" evidence="5">
    <location>
        <begin position="57"/>
        <end position="105"/>
    </location>
</feature>
<keyword evidence="6" id="KW-0472">Membrane</keyword>
<keyword evidence="6" id="KW-0812">Transmembrane</keyword>
<dbReference type="Proteomes" id="UP000249377">
    <property type="component" value="Unassembled WGS sequence"/>
</dbReference>
<organism evidence="8 9">
    <name type="scientific">Hydrogeniiclostridium mannosilyticum</name>
    <dbReference type="NCBI Taxonomy" id="2764322"/>
    <lineage>
        <taxon>Bacteria</taxon>
        <taxon>Bacillati</taxon>
        <taxon>Bacillota</taxon>
        <taxon>Clostridia</taxon>
        <taxon>Eubacteriales</taxon>
        <taxon>Acutalibacteraceae</taxon>
        <taxon>Hydrogeniiclostridium</taxon>
    </lineage>
</organism>
<dbReference type="RefSeq" id="WP_112331267.1">
    <property type="nucleotide sequence ID" value="NZ_QLYR01000001.1"/>
</dbReference>
<sequence length="287" mass="31087">MGVPEQATPKSSRLKIVIIILAVLLVLSAGGLAARYIYLQFFAPAQSTATVPDNLIGQEDAEPQKDPAENSSQPGTASTADGESAASRTDTSNGGNGAGENNSAAADKPVAVKLELYEGKPGDNQRFEVKNMMPGDTETKYFCIRAHHNADLELFFKTEVTEQTKNLVDVLHIKVTHLETGKVLCDAPFSEVNGSEFSELLKKNAEGKTTAYYRIDVSLDTSVGNEYQAAALKADFEWYVKDEGGLTPPQTGDNTNIVLWVVLAGSSLLLLVLLWKRRKEDGQHEQA</sequence>
<dbReference type="InterPro" id="IPR019931">
    <property type="entry name" value="LPXTG_anchor"/>
</dbReference>
<keyword evidence="9" id="KW-1185">Reference proteome</keyword>
<evidence type="ECO:0000256" key="2">
    <source>
        <dbReference type="ARBA" id="ARBA00022525"/>
    </source>
</evidence>
<feature type="compositionally biased region" description="Polar residues" evidence="5">
    <location>
        <begin position="69"/>
        <end position="91"/>
    </location>
</feature>
<accession>A0A328UG88</accession>
<evidence type="ECO:0000313" key="8">
    <source>
        <dbReference type="EMBL" id="RAQ30071.1"/>
    </source>
</evidence>
<comment type="caution">
    <text evidence="8">The sequence shown here is derived from an EMBL/GenBank/DDBJ whole genome shotgun (WGS) entry which is preliminary data.</text>
</comment>
<evidence type="ECO:0000259" key="7">
    <source>
        <dbReference type="Pfam" id="PF00746"/>
    </source>
</evidence>
<dbReference type="NCBIfam" id="TIGR01167">
    <property type="entry name" value="LPXTG_anchor"/>
    <property type="match status" value="1"/>
</dbReference>
<keyword evidence="1" id="KW-0134">Cell wall</keyword>